<dbReference type="PANTHER" id="PTHR47595:SF1">
    <property type="entry name" value="MYB_SANT-LIKE DNA-BINDING DOMAIN-CONTAINING PROTEIN"/>
    <property type="match status" value="1"/>
</dbReference>
<reference evidence="2 3" key="1">
    <citation type="submission" date="2015-09" db="EMBL/GenBank/DDBJ databases">
        <title>Trachymyrmex zeteki WGS genome.</title>
        <authorList>
            <person name="Nygaard S."/>
            <person name="Hu H."/>
            <person name="Boomsma J."/>
            <person name="Zhang G."/>
        </authorList>
    </citation>
    <scope>NUCLEOTIDE SEQUENCE [LARGE SCALE GENOMIC DNA]</scope>
    <source>
        <strain evidence="2">Tzet28-1</strain>
        <tissue evidence="2">Whole body</tissue>
    </source>
</reference>
<dbReference type="InterPro" id="IPR044822">
    <property type="entry name" value="Myb_DNA-bind_4"/>
</dbReference>
<organism evidence="2 3">
    <name type="scientific">Mycetomoellerius zeteki</name>
    <dbReference type="NCBI Taxonomy" id="64791"/>
    <lineage>
        <taxon>Eukaryota</taxon>
        <taxon>Metazoa</taxon>
        <taxon>Ecdysozoa</taxon>
        <taxon>Arthropoda</taxon>
        <taxon>Hexapoda</taxon>
        <taxon>Insecta</taxon>
        <taxon>Pterygota</taxon>
        <taxon>Neoptera</taxon>
        <taxon>Endopterygota</taxon>
        <taxon>Hymenoptera</taxon>
        <taxon>Apocrita</taxon>
        <taxon>Aculeata</taxon>
        <taxon>Formicoidea</taxon>
        <taxon>Formicidae</taxon>
        <taxon>Myrmicinae</taxon>
        <taxon>Mycetomoellerius</taxon>
    </lineage>
</organism>
<keyword evidence="3" id="KW-1185">Reference proteome</keyword>
<dbReference type="EMBL" id="KQ982771">
    <property type="protein sequence ID" value="KYQ50807.1"/>
    <property type="molecule type" value="Genomic_DNA"/>
</dbReference>
<evidence type="ECO:0000259" key="1">
    <source>
        <dbReference type="Pfam" id="PF13837"/>
    </source>
</evidence>
<dbReference type="Proteomes" id="UP000075809">
    <property type="component" value="Unassembled WGS sequence"/>
</dbReference>
<dbReference type="PANTHER" id="PTHR47595">
    <property type="entry name" value="HEAT SHOCK 70 KDA PROTEIN 14"/>
    <property type="match status" value="1"/>
</dbReference>
<sequence length="108" mass="12595">MKIFVWPDKAVLLLLELYREREEDFSSGMKRSNKIWAEIAISMKDANSSYAVTGQQCASKMSGLKRTYKNITDQNKKSGNHRSSWAFFSVRILLYKQTYCKMPIFLII</sequence>
<evidence type="ECO:0000313" key="2">
    <source>
        <dbReference type="EMBL" id="KYQ50807.1"/>
    </source>
</evidence>
<gene>
    <name evidence="2" type="ORF">ALC60_10099</name>
</gene>
<proteinExistence type="predicted"/>
<evidence type="ECO:0000313" key="3">
    <source>
        <dbReference type="Proteomes" id="UP000075809"/>
    </source>
</evidence>
<feature type="domain" description="Myb/SANT-like DNA-binding" evidence="1">
    <location>
        <begin position="6"/>
        <end position="89"/>
    </location>
</feature>
<dbReference type="Gene3D" id="1.10.10.60">
    <property type="entry name" value="Homeodomain-like"/>
    <property type="match status" value="1"/>
</dbReference>
<accession>A0A151WSN3</accession>
<name>A0A151WSN3_9HYME</name>
<dbReference type="Pfam" id="PF13837">
    <property type="entry name" value="Myb_DNA-bind_4"/>
    <property type="match status" value="1"/>
</dbReference>
<dbReference type="AlphaFoldDB" id="A0A151WSN3"/>
<protein>
    <recommendedName>
        <fullName evidence="1">Myb/SANT-like DNA-binding domain-containing protein</fullName>
    </recommendedName>
</protein>